<feature type="region of interest" description="Disordered" evidence="1">
    <location>
        <begin position="274"/>
        <end position="320"/>
    </location>
</feature>
<keyword evidence="3" id="KW-1185">Reference proteome</keyword>
<organism evidence="2 3">
    <name type="scientific">Favolaschia claudopus</name>
    <dbReference type="NCBI Taxonomy" id="2862362"/>
    <lineage>
        <taxon>Eukaryota</taxon>
        <taxon>Fungi</taxon>
        <taxon>Dikarya</taxon>
        <taxon>Basidiomycota</taxon>
        <taxon>Agaricomycotina</taxon>
        <taxon>Agaricomycetes</taxon>
        <taxon>Agaricomycetidae</taxon>
        <taxon>Agaricales</taxon>
        <taxon>Marasmiineae</taxon>
        <taxon>Mycenaceae</taxon>
        <taxon>Favolaschia</taxon>
    </lineage>
</organism>
<feature type="compositionally biased region" description="Basic residues" evidence="1">
    <location>
        <begin position="83"/>
        <end position="99"/>
    </location>
</feature>
<proteinExistence type="predicted"/>
<feature type="region of interest" description="Disordered" evidence="1">
    <location>
        <begin position="174"/>
        <end position="237"/>
    </location>
</feature>
<name>A0AAV9Z205_9AGAR</name>
<protein>
    <submittedName>
        <fullName evidence="2">Uncharacterized protein</fullName>
    </submittedName>
</protein>
<feature type="compositionally biased region" description="Basic and acidic residues" evidence="1">
    <location>
        <begin position="174"/>
        <end position="220"/>
    </location>
</feature>
<feature type="compositionally biased region" description="Basic residues" evidence="1">
    <location>
        <begin position="122"/>
        <end position="131"/>
    </location>
</feature>
<dbReference type="AlphaFoldDB" id="A0AAV9Z205"/>
<dbReference type="EMBL" id="JAWWNJ010000242">
    <property type="protein sequence ID" value="KAK6967156.1"/>
    <property type="molecule type" value="Genomic_DNA"/>
</dbReference>
<reference evidence="2 3" key="1">
    <citation type="journal article" date="2024" name="J Genomics">
        <title>Draft genome sequencing and assembly of Favolaschia claudopus CIRM-BRFM 2984 isolated from oak limbs.</title>
        <authorList>
            <person name="Navarro D."/>
            <person name="Drula E."/>
            <person name="Chaduli D."/>
            <person name="Cazenave R."/>
            <person name="Ahrendt S."/>
            <person name="Wang J."/>
            <person name="Lipzen A."/>
            <person name="Daum C."/>
            <person name="Barry K."/>
            <person name="Grigoriev I.V."/>
            <person name="Favel A."/>
            <person name="Rosso M.N."/>
            <person name="Martin F."/>
        </authorList>
    </citation>
    <scope>NUCLEOTIDE SEQUENCE [LARGE SCALE GENOMIC DNA]</scope>
    <source>
        <strain evidence="2 3">CIRM-BRFM 2984</strain>
    </source>
</reference>
<feature type="region of interest" description="Disordered" evidence="1">
    <location>
        <begin position="79"/>
        <end position="99"/>
    </location>
</feature>
<evidence type="ECO:0000313" key="3">
    <source>
        <dbReference type="Proteomes" id="UP001362999"/>
    </source>
</evidence>
<comment type="caution">
    <text evidence="2">The sequence shown here is derived from an EMBL/GenBank/DDBJ whole genome shotgun (WGS) entry which is preliminary data.</text>
</comment>
<sequence length="341" mass="38371">MLALIRARDAKTRYVKGMRKMSLADTTAEKKWRTSLKSDFRKTQASGTQSELDSYIRRERKKERAGLLDVIRVLCQEEETGKRQRGKKSSPRNSARVKNRCNKLRIPEHIVGVAVNESAVLHRRGRRRRHSSSGGGGDDADASFGMVDATIGWWSGIGSRTSQKIELCSKWHRDEARSTTATRRESLVDNGDDAEHHLKRSMRELRAGERDRVGRSDKSGFARPRQRRSGSTAAGQSCLQVRRSWDDKRLRESERKRLMFEHYRASEPFCCRGSRASGSRLKDDASALSGKGNRRPGDSSDVMCWTPNGLNTDGGGTSSAEVRYDAVGVDENRIEGKPKDM</sequence>
<feature type="region of interest" description="Disordered" evidence="1">
    <location>
        <begin position="122"/>
        <end position="142"/>
    </location>
</feature>
<accession>A0AAV9Z205</accession>
<evidence type="ECO:0000313" key="2">
    <source>
        <dbReference type="EMBL" id="KAK6967156.1"/>
    </source>
</evidence>
<evidence type="ECO:0000256" key="1">
    <source>
        <dbReference type="SAM" id="MobiDB-lite"/>
    </source>
</evidence>
<gene>
    <name evidence="2" type="ORF">R3P38DRAFT_2815293</name>
</gene>
<dbReference type="Proteomes" id="UP001362999">
    <property type="component" value="Unassembled WGS sequence"/>
</dbReference>